<evidence type="ECO:0000256" key="9">
    <source>
        <dbReference type="ARBA" id="ARBA00023136"/>
    </source>
</evidence>
<dbReference type="GO" id="GO:0016887">
    <property type="term" value="F:ATP hydrolysis activity"/>
    <property type="evidence" value="ECO:0007669"/>
    <property type="project" value="InterPro"/>
</dbReference>
<keyword evidence="14" id="KW-1185">Reference proteome</keyword>
<feature type="transmembrane region" description="Helical" evidence="11">
    <location>
        <begin position="12"/>
        <end position="35"/>
    </location>
</feature>
<name>A0A0D3KLY6_EMIH1</name>
<evidence type="ECO:0000313" key="14">
    <source>
        <dbReference type="Proteomes" id="UP000013827"/>
    </source>
</evidence>
<dbReference type="PROSITE" id="PS50893">
    <property type="entry name" value="ABC_TRANSPORTER_2"/>
    <property type="match status" value="2"/>
</dbReference>
<keyword evidence="8 11" id="KW-1133">Transmembrane helix</keyword>
<dbReference type="PaxDb" id="2903-EOD36771"/>
<evidence type="ECO:0000256" key="10">
    <source>
        <dbReference type="SAM" id="MobiDB-lite"/>
    </source>
</evidence>
<evidence type="ECO:0000259" key="12">
    <source>
        <dbReference type="PROSITE" id="PS50893"/>
    </source>
</evidence>
<dbReference type="HOGENOM" id="CLU_000604_19_1_1"/>
<feature type="compositionally biased region" description="Low complexity" evidence="10">
    <location>
        <begin position="1321"/>
        <end position="1333"/>
    </location>
</feature>
<dbReference type="PANTHER" id="PTHR19229:SF36">
    <property type="entry name" value="ATP-BINDING CASSETTE SUB-FAMILY A MEMBER 2"/>
    <property type="match status" value="1"/>
</dbReference>
<dbReference type="KEGG" id="ehx:EMIHUDRAFT_449089"/>
<proteinExistence type="inferred from homology"/>
<accession>A0A0D3KLY6</accession>
<feature type="domain" description="ABC transporter" evidence="12">
    <location>
        <begin position="976"/>
        <end position="1198"/>
    </location>
</feature>
<dbReference type="InterPro" id="IPR017871">
    <property type="entry name" value="ABC_transporter-like_CS"/>
</dbReference>
<dbReference type="PROSITE" id="PS00211">
    <property type="entry name" value="ABC_TRANSPORTER_1"/>
    <property type="match status" value="2"/>
</dbReference>
<protein>
    <recommendedName>
        <fullName evidence="12">ABC transporter domain-containing protein</fullName>
    </recommendedName>
</protein>
<dbReference type="RefSeq" id="XP_005789200.1">
    <property type="nucleotide sequence ID" value="XM_005789143.1"/>
</dbReference>
<dbReference type="Gene3D" id="3.40.50.300">
    <property type="entry name" value="P-loop containing nucleotide triphosphate hydrolases"/>
    <property type="match status" value="2"/>
</dbReference>
<dbReference type="SMART" id="SM00382">
    <property type="entry name" value="AAA"/>
    <property type="match status" value="2"/>
</dbReference>
<dbReference type="PANTHER" id="PTHR19229">
    <property type="entry name" value="ATP-BINDING CASSETTE TRANSPORTER SUBFAMILY A ABCA"/>
    <property type="match status" value="1"/>
</dbReference>
<dbReference type="InterPro" id="IPR013525">
    <property type="entry name" value="ABC2_TM"/>
</dbReference>
<feature type="transmembrane region" description="Helical" evidence="11">
    <location>
        <begin position="869"/>
        <end position="886"/>
    </location>
</feature>
<feature type="domain" description="ABC transporter" evidence="12">
    <location>
        <begin position="91"/>
        <end position="313"/>
    </location>
</feature>
<dbReference type="InterPro" id="IPR026082">
    <property type="entry name" value="ABCA"/>
</dbReference>
<dbReference type="OMA" id="IITINTY"/>
<dbReference type="CDD" id="cd03263">
    <property type="entry name" value="ABC_subfamily_A"/>
    <property type="match status" value="2"/>
</dbReference>
<dbReference type="InterPro" id="IPR027417">
    <property type="entry name" value="P-loop_NTPase"/>
</dbReference>
<evidence type="ECO:0000256" key="4">
    <source>
        <dbReference type="ARBA" id="ARBA00022692"/>
    </source>
</evidence>
<evidence type="ECO:0000256" key="6">
    <source>
        <dbReference type="ARBA" id="ARBA00022741"/>
    </source>
</evidence>
<organism evidence="13 14">
    <name type="scientific">Emiliania huxleyi (strain CCMP1516)</name>
    <dbReference type="NCBI Taxonomy" id="280463"/>
    <lineage>
        <taxon>Eukaryota</taxon>
        <taxon>Haptista</taxon>
        <taxon>Haptophyta</taxon>
        <taxon>Prymnesiophyceae</taxon>
        <taxon>Isochrysidales</taxon>
        <taxon>Noelaerhabdaceae</taxon>
        <taxon>Emiliania</taxon>
    </lineage>
</organism>
<dbReference type="InterPro" id="IPR003439">
    <property type="entry name" value="ABC_transporter-like_ATP-bd"/>
</dbReference>
<evidence type="ECO:0000313" key="13">
    <source>
        <dbReference type="EnsemblProtists" id="EOD36771"/>
    </source>
</evidence>
<keyword evidence="9 11" id="KW-0472">Membrane</keyword>
<keyword evidence="3" id="KW-0813">Transport</keyword>
<feature type="transmembrane region" description="Helical" evidence="11">
    <location>
        <begin position="792"/>
        <end position="812"/>
    </location>
</feature>
<evidence type="ECO:0000256" key="3">
    <source>
        <dbReference type="ARBA" id="ARBA00022448"/>
    </source>
</evidence>
<dbReference type="EnsemblProtists" id="EOD36771">
    <property type="protein sequence ID" value="EOD36771"/>
    <property type="gene ID" value="EMIHUDRAFT_449089"/>
</dbReference>
<dbReference type="GeneID" id="17282041"/>
<evidence type="ECO:0000256" key="5">
    <source>
        <dbReference type="ARBA" id="ARBA00022737"/>
    </source>
</evidence>
<keyword evidence="4 11" id="KW-0812">Transmembrane</keyword>
<dbReference type="Pfam" id="PF00005">
    <property type="entry name" value="ABC_tran"/>
    <property type="match status" value="2"/>
</dbReference>
<evidence type="ECO:0000256" key="8">
    <source>
        <dbReference type="ARBA" id="ARBA00022989"/>
    </source>
</evidence>
<keyword evidence="5" id="KW-0677">Repeat</keyword>
<sequence length="1354" mass="140727">MGLRHGVHVGSWYATALVQFGANALLCALVCSLFLPHTPFWPRPITSSATSSGTNRFEQTGAKIAASLAAPTAFAFGADVLGEYEYASVGVSPENWSDSPYSFALSLWMLLLDSLLQISCLLGHNGAGKTSTLSVLTGDCYVFGLSICRCARRVYTLMGICPQHDVLWRSLTVSEHMQHYAALKGVPRGELATASAAMVAKVGLADKEHTRSHALSGGMRRKLSVGCSLVGGSRCVLLDEPTSGMDPASRRSLWSLLKRSAPGRVLVLTTHYMDEADLLADRIAVLSTGRLRCPGSCSATAVGAAVRSFVPEAELLSQHAGELSFRLPFASTASFGPLLRHLAAAQAQLGLQSFGVSLASMEELCVLLQKRAVCAKRDRKGLFLQHALPQLAALAAAANLTLGGGNSSVADLNGDGEVDEQDAQQLLDSLGGLAAGGGLGGILTGQLLGNLTSRVDPAALAAALAAVDAVASFAFEQGIGLLGEQVGALAGSLLPLDTGALLGLLGALPLEQRAVLELSGVAPALRDVHAGGEASISALEGVEIDISALLNASDLALSVPLGEETLTLTSPTLRLGEIRVSRAAVAISAPNLTFASDGAGPVAVSAGRVTLSESGISVAAPAYGLGDPAEWSRLPDVDVGSASGAPPPDSLRIEACVAAEMTVLFNASSPHANAAMLGEAGGSDVREPLSDSQLESAQVQAERNSKAKHLQLVSGTNPVVYWLAHYLWDAGMSSLVSLGVMAVFGLYGEPGFVGNAAQAGATALVLWLYGLAAIPLAYCYSHLFLSHSTAQIGVLVFNLTTGFVMVLAHQIMQVLPNTVDADRALVHFYRLFPPFNFGQALLALTQEWYFAELGGQPHDPFGSEEVSRALYLLPLEALLFFSLVLGAEYSYLFRSALLAAAAASALNYNEGDAPPAGGEGVVAEATPLDYVLLVLGLLLLLLAGLGCVLYERRARRRGGTAEEAALRALRSEGACCVEADVYAARGRAPPKVAVADLSLRILDGECFGLLGVNGAGKTTSIGMLTGEFPPTRGGAWVGGFSIATQLPREDPLLERMTGRELLTMFARLKNLDEAALPGLVQSLIEQVTLTPFADRVCGAYSGGNKRKLSLAIALVGDPSVCFLDEPSSGMDPQSRRHMWDVIATERSRRSLVLTTHSMAECEALCSRVGVMAAGRLGQMLEHVLFGQTSTRDDVVSCRLRCLGGQQHLKSKYGGGYTLELRVGGEAAGGGGGGGGGGRGGGGEEAHEGVCRLFPGARLIEHVAGRSKYELPSGVLLHDIFEQMEGAKSALGVLDYSATQPSLESVFLAIAGSAAADAALSRAPPPASAASGDRGSIELTSSGPADDGATASQYV</sequence>
<feature type="transmembrane region" description="Helical" evidence="11">
    <location>
        <begin position="928"/>
        <end position="950"/>
    </location>
</feature>
<evidence type="ECO:0000256" key="7">
    <source>
        <dbReference type="ARBA" id="ARBA00022840"/>
    </source>
</evidence>
<feature type="region of interest" description="Disordered" evidence="10">
    <location>
        <begin position="1321"/>
        <end position="1354"/>
    </location>
</feature>
<comment type="similarity">
    <text evidence="2">Belongs to the ABC transporter superfamily. ABCA family.</text>
</comment>
<dbReference type="eggNOG" id="KOG0059">
    <property type="taxonomic scope" value="Eukaryota"/>
</dbReference>
<reference evidence="13" key="2">
    <citation type="submission" date="2024-10" db="UniProtKB">
        <authorList>
            <consortium name="EnsemblProtists"/>
        </authorList>
    </citation>
    <scope>IDENTIFICATION</scope>
</reference>
<feature type="transmembrane region" description="Helical" evidence="11">
    <location>
        <begin position="759"/>
        <end position="780"/>
    </location>
</feature>
<dbReference type="Proteomes" id="UP000013827">
    <property type="component" value="Unassembled WGS sequence"/>
</dbReference>
<dbReference type="Pfam" id="PF12698">
    <property type="entry name" value="ABC2_membrane_3"/>
    <property type="match status" value="1"/>
</dbReference>
<evidence type="ECO:0000256" key="1">
    <source>
        <dbReference type="ARBA" id="ARBA00004141"/>
    </source>
</evidence>
<dbReference type="GO" id="GO:0005524">
    <property type="term" value="F:ATP binding"/>
    <property type="evidence" value="ECO:0007669"/>
    <property type="project" value="UniProtKB-KW"/>
</dbReference>
<dbReference type="GO" id="GO:0140359">
    <property type="term" value="F:ABC-type transporter activity"/>
    <property type="evidence" value="ECO:0007669"/>
    <property type="project" value="InterPro"/>
</dbReference>
<comment type="subcellular location">
    <subcellularLocation>
        <location evidence="1">Membrane</location>
        <topology evidence="1">Multi-pass membrane protein</topology>
    </subcellularLocation>
</comment>
<keyword evidence="7" id="KW-0067">ATP-binding</keyword>
<dbReference type="InterPro" id="IPR003593">
    <property type="entry name" value="AAA+_ATPase"/>
</dbReference>
<reference evidence="14" key="1">
    <citation type="journal article" date="2013" name="Nature">
        <title>Pan genome of the phytoplankton Emiliania underpins its global distribution.</title>
        <authorList>
            <person name="Read B.A."/>
            <person name="Kegel J."/>
            <person name="Klute M.J."/>
            <person name="Kuo A."/>
            <person name="Lefebvre S.C."/>
            <person name="Maumus F."/>
            <person name="Mayer C."/>
            <person name="Miller J."/>
            <person name="Monier A."/>
            <person name="Salamov A."/>
            <person name="Young J."/>
            <person name="Aguilar M."/>
            <person name="Claverie J.M."/>
            <person name="Frickenhaus S."/>
            <person name="Gonzalez K."/>
            <person name="Herman E.K."/>
            <person name="Lin Y.C."/>
            <person name="Napier J."/>
            <person name="Ogata H."/>
            <person name="Sarno A.F."/>
            <person name="Shmutz J."/>
            <person name="Schroeder D."/>
            <person name="de Vargas C."/>
            <person name="Verret F."/>
            <person name="von Dassow P."/>
            <person name="Valentin K."/>
            <person name="Van de Peer Y."/>
            <person name="Wheeler G."/>
            <person name="Dacks J.B."/>
            <person name="Delwiche C.F."/>
            <person name="Dyhrman S.T."/>
            <person name="Glockner G."/>
            <person name="John U."/>
            <person name="Richards T."/>
            <person name="Worden A.Z."/>
            <person name="Zhang X."/>
            <person name="Grigoriev I.V."/>
            <person name="Allen A.E."/>
            <person name="Bidle K."/>
            <person name="Borodovsky M."/>
            <person name="Bowler C."/>
            <person name="Brownlee C."/>
            <person name="Cock J.M."/>
            <person name="Elias M."/>
            <person name="Gladyshev V.N."/>
            <person name="Groth M."/>
            <person name="Guda C."/>
            <person name="Hadaegh A."/>
            <person name="Iglesias-Rodriguez M.D."/>
            <person name="Jenkins J."/>
            <person name="Jones B.M."/>
            <person name="Lawson T."/>
            <person name="Leese F."/>
            <person name="Lindquist E."/>
            <person name="Lobanov A."/>
            <person name="Lomsadze A."/>
            <person name="Malik S.B."/>
            <person name="Marsh M.E."/>
            <person name="Mackinder L."/>
            <person name="Mock T."/>
            <person name="Mueller-Roeber B."/>
            <person name="Pagarete A."/>
            <person name="Parker M."/>
            <person name="Probert I."/>
            <person name="Quesneville H."/>
            <person name="Raines C."/>
            <person name="Rensing S.A."/>
            <person name="Riano-Pachon D.M."/>
            <person name="Richier S."/>
            <person name="Rokitta S."/>
            <person name="Shiraiwa Y."/>
            <person name="Soanes D.M."/>
            <person name="van der Giezen M."/>
            <person name="Wahlund T.M."/>
            <person name="Williams B."/>
            <person name="Wilson W."/>
            <person name="Wolfe G."/>
            <person name="Wurch L.L."/>
        </authorList>
    </citation>
    <scope>NUCLEOTIDE SEQUENCE</scope>
</reference>
<evidence type="ECO:0000256" key="2">
    <source>
        <dbReference type="ARBA" id="ARBA00008869"/>
    </source>
</evidence>
<dbReference type="SUPFAM" id="SSF52540">
    <property type="entry name" value="P-loop containing nucleoside triphosphate hydrolases"/>
    <property type="match status" value="2"/>
</dbReference>
<evidence type="ECO:0000256" key="11">
    <source>
        <dbReference type="SAM" id="Phobius"/>
    </source>
</evidence>
<dbReference type="GO" id="GO:0016020">
    <property type="term" value="C:membrane"/>
    <property type="evidence" value="ECO:0007669"/>
    <property type="project" value="UniProtKB-SubCell"/>
</dbReference>
<keyword evidence="6" id="KW-0547">Nucleotide-binding</keyword>
<dbReference type="GO" id="GO:0005319">
    <property type="term" value="F:lipid transporter activity"/>
    <property type="evidence" value="ECO:0007669"/>
    <property type="project" value="TreeGrafter"/>
</dbReference>
<feature type="transmembrane region" description="Helical" evidence="11">
    <location>
        <begin position="891"/>
        <end position="908"/>
    </location>
</feature>
<feature type="transmembrane region" description="Helical" evidence="11">
    <location>
        <begin position="726"/>
        <end position="747"/>
    </location>
</feature>